<name>A0A1Y5EPH8_COLPS</name>
<dbReference type="NCBIfam" id="NF003818">
    <property type="entry name" value="PRK05409.1"/>
    <property type="match status" value="1"/>
</dbReference>
<dbReference type="EMBL" id="MAAF01000012">
    <property type="protein sequence ID" value="OUR84631.1"/>
    <property type="molecule type" value="Genomic_DNA"/>
</dbReference>
<dbReference type="PANTHER" id="PTHR42194">
    <property type="entry name" value="UPF0276 PROTEIN HI_1600"/>
    <property type="match status" value="1"/>
</dbReference>
<protein>
    <recommendedName>
        <fullName evidence="3">DUF692 domain-containing protein</fullName>
    </recommendedName>
</protein>
<evidence type="ECO:0008006" key="3">
    <source>
        <dbReference type="Google" id="ProtNLM"/>
    </source>
</evidence>
<dbReference type="Pfam" id="PF05114">
    <property type="entry name" value="MbnB_TglH_ChrH"/>
    <property type="match status" value="1"/>
</dbReference>
<dbReference type="PANTHER" id="PTHR42194:SF1">
    <property type="entry name" value="UPF0276 PROTEIN HI_1600"/>
    <property type="match status" value="1"/>
</dbReference>
<accession>A0A1Y5EPH8</accession>
<dbReference type="Gene3D" id="3.20.20.150">
    <property type="entry name" value="Divalent-metal-dependent TIM barrel enzymes"/>
    <property type="match status" value="1"/>
</dbReference>
<dbReference type="Proteomes" id="UP000243053">
    <property type="component" value="Unassembled WGS sequence"/>
</dbReference>
<evidence type="ECO:0000313" key="2">
    <source>
        <dbReference type="Proteomes" id="UP000243053"/>
    </source>
</evidence>
<organism evidence="1 2">
    <name type="scientific">Colwellia psychrerythraea</name>
    <name type="common">Vibrio psychroerythus</name>
    <dbReference type="NCBI Taxonomy" id="28229"/>
    <lineage>
        <taxon>Bacteria</taxon>
        <taxon>Pseudomonadati</taxon>
        <taxon>Pseudomonadota</taxon>
        <taxon>Gammaproteobacteria</taxon>
        <taxon>Alteromonadales</taxon>
        <taxon>Colwelliaceae</taxon>
        <taxon>Colwellia</taxon>
    </lineage>
</organism>
<gene>
    <name evidence="1" type="ORF">A9Q75_01995</name>
</gene>
<proteinExistence type="predicted"/>
<evidence type="ECO:0000313" key="1">
    <source>
        <dbReference type="EMBL" id="OUR84631.1"/>
    </source>
</evidence>
<dbReference type="AlphaFoldDB" id="A0A1Y5EPH8"/>
<dbReference type="InterPro" id="IPR007801">
    <property type="entry name" value="MbnB/TglH/ChrH"/>
</dbReference>
<reference evidence="2" key="1">
    <citation type="journal article" date="2017" name="Proc. Natl. Acad. Sci. U.S.A.">
        <title>Simulation of Deepwater Horizon oil plume reveals substrate specialization within a complex community of hydrocarbon degraders.</title>
        <authorList>
            <person name="Hu P."/>
            <person name="Dubinsky E.A."/>
            <person name="Probst A.J."/>
            <person name="Wang J."/>
            <person name="Sieber C.M.K."/>
            <person name="Tom L.M."/>
            <person name="Gardinali P."/>
            <person name="Banfield J.F."/>
            <person name="Atlas R.M."/>
            <person name="Andersen G.L."/>
        </authorList>
    </citation>
    <scope>NUCLEOTIDE SEQUENCE [LARGE SCALE GENOMIC DNA]</scope>
</reference>
<comment type="caution">
    <text evidence="1">The sequence shown here is derived from an EMBL/GenBank/DDBJ whole genome shotgun (WGS) entry which is preliminary data.</text>
</comment>
<sequence length="313" mass="34404">MSLQRPDENLKSDVLIGVGLRHQHFTEALTTPSNIDFVEVHSENFFAQGGATQSVLAQASEKYAISLHSTAMGLGSAQGVPSHYLQKLKQLASTYNPILMSDHACFSWSQLNGQQVHAGDLLPLAYSEQTLMVLAHNIDRVQQSLGRSLLVENLSAYIQYSHAYMPETEFLVRLAELTGCKLLVDLNNIIVTANNINAAQPLGYAQQWLAEIPTSMVGEIHLAGFTEVNAGELIIDDHSQAVSSQGWQLYRSALERFGKVPTLVEWDNNLPSWQTLVAEADKARTIAEHVFGDSGSSKTITAKTKLESEFAHE</sequence>